<sequence>MVKTFRDWLDQPFDYEWAVRYLHGRRSLAHYRYVVAVWITAAGVAALTAIPTAVAPAGSFLRNAVVGAVVVACFGLTAAWIRGPWPSQRLSVGFVLFADLAVAAVLLSVEHPFDSMPGIALYAVTGVYVTAFHGPRLITAHLGIATTMAVVMFVLVIAQSDADAWITTSRFFVVWPVVIATPVLLRGLLANLHHDAIGSFRDPLTGLRNRRGLHAAAVDLLDVPADDAHLSVLVLDIDDFKSINDTHGHAHGDEVLELMADRIATICGEAAVVARTGGEEFAVVIRADQVEAGALADTLLGVVSRPEDETPITVSVGIAYSPGVRRADIRAITDLVEKADSAMYAAKSRGGNSRFIAR</sequence>
<dbReference type="InterPro" id="IPR050469">
    <property type="entry name" value="Diguanylate_Cyclase"/>
</dbReference>
<dbReference type="Gene3D" id="3.30.70.270">
    <property type="match status" value="1"/>
</dbReference>
<evidence type="ECO:0000313" key="4">
    <source>
        <dbReference type="Proteomes" id="UP000654257"/>
    </source>
</evidence>
<keyword evidence="1" id="KW-0812">Transmembrane</keyword>
<reference evidence="3" key="1">
    <citation type="journal article" date="2014" name="Int. J. Syst. Evol. Microbiol.">
        <title>Complete genome sequence of Corynebacterium casei LMG S-19264T (=DSM 44701T), isolated from a smear-ripened cheese.</title>
        <authorList>
            <consortium name="US DOE Joint Genome Institute (JGI-PGF)"/>
            <person name="Walter F."/>
            <person name="Albersmeier A."/>
            <person name="Kalinowski J."/>
            <person name="Ruckert C."/>
        </authorList>
    </citation>
    <scope>NUCLEOTIDE SEQUENCE</scope>
    <source>
        <strain evidence="3">CCM 7905</strain>
    </source>
</reference>
<feature type="transmembrane region" description="Helical" evidence="1">
    <location>
        <begin position="164"/>
        <end position="185"/>
    </location>
</feature>
<comment type="caution">
    <text evidence="3">The sequence shown here is derived from an EMBL/GenBank/DDBJ whole genome shotgun (WGS) entry which is preliminary data.</text>
</comment>
<keyword evidence="1" id="KW-0472">Membrane</keyword>
<dbReference type="InterPro" id="IPR043128">
    <property type="entry name" value="Rev_trsase/Diguanyl_cyclase"/>
</dbReference>
<keyword evidence="4" id="KW-1185">Reference proteome</keyword>
<feature type="domain" description="GGDEF" evidence="2">
    <location>
        <begin position="228"/>
        <end position="358"/>
    </location>
</feature>
<dbReference type="InterPro" id="IPR000160">
    <property type="entry name" value="GGDEF_dom"/>
</dbReference>
<dbReference type="PANTHER" id="PTHR45138:SF9">
    <property type="entry name" value="DIGUANYLATE CYCLASE DGCM-RELATED"/>
    <property type="match status" value="1"/>
</dbReference>
<dbReference type="GO" id="GO:0005886">
    <property type="term" value="C:plasma membrane"/>
    <property type="evidence" value="ECO:0007669"/>
    <property type="project" value="TreeGrafter"/>
</dbReference>
<evidence type="ECO:0000313" key="3">
    <source>
        <dbReference type="EMBL" id="GGG28022.1"/>
    </source>
</evidence>
<dbReference type="Pfam" id="PF00990">
    <property type="entry name" value="GGDEF"/>
    <property type="match status" value="1"/>
</dbReference>
<protein>
    <recommendedName>
        <fullName evidence="2">GGDEF domain-containing protein</fullName>
    </recommendedName>
</protein>
<feature type="transmembrane region" description="Helical" evidence="1">
    <location>
        <begin position="60"/>
        <end position="81"/>
    </location>
</feature>
<proteinExistence type="predicted"/>
<feature type="transmembrane region" description="Helical" evidence="1">
    <location>
        <begin position="90"/>
        <end position="109"/>
    </location>
</feature>
<dbReference type="SMART" id="SM00267">
    <property type="entry name" value="GGDEF"/>
    <property type="match status" value="1"/>
</dbReference>
<gene>
    <name evidence="3" type="ORF">GCM10007304_47330</name>
</gene>
<organism evidence="3 4">
    <name type="scientific">Rhodococcoides trifolii</name>
    <dbReference type="NCBI Taxonomy" id="908250"/>
    <lineage>
        <taxon>Bacteria</taxon>
        <taxon>Bacillati</taxon>
        <taxon>Actinomycetota</taxon>
        <taxon>Actinomycetes</taxon>
        <taxon>Mycobacteriales</taxon>
        <taxon>Nocardiaceae</taxon>
        <taxon>Rhodococcoides</taxon>
    </lineage>
</organism>
<dbReference type="GO" id="GO:0052621">
    <property type="term" value="F:diguanylate cyclase activity"/>
    <property type="evidence" value="ECO:0007669"/>
    <property type="project" value="TreeGrafter"/>
</dbReference>
<evidence type="ECO:0000259" key="2">
    <source>
        <dbReference type="PROSITE" id="PS50887"/>
    </source>
</evidence>
<keyword evidence="1" id="KW-1133">Transmembrane helix</keyword>
<dbReference type="SUPFAM" id="SSF55073">
    <property type="entry name" value="Nucleotide cyclase"/>
    <property type="match status" value="1"/>
</dbReference>
<dbReference type="CDD" id="cd01949">
    <property type="entry name" value="GGDEF"/>
    <property type="match status" value="1"/>
</dbReference>
<dbReference type="Proteomes" id="UP000654257">
    <property type="component" value="Unassembled WGS sequence"/>
</dbReference>
<dbReference type="PANTHER" id="PTHR45138">
    <property type="entry name" value="REGULATORY COMPONENTS OF SENSORY TRANSDUCTION SYSTEM"/>
    <property type="match status" value="1"/>
</dbReference>
<feature type="transmembrane region" description="Helical" evidence="1">
    <location>
        <begin position="33"/>
        <end position="54"/>
    </location>
</feature>
<dbReference type="GO" id="GO:1902201">
    <property type="term" value="P:negative regulation of bacterial-type flagellum-dependent cell motility"/>
    <property type="evidence" value="ECO:0007669"/>
    <property type="project" value="TreeGrafter"/>
</dbReference>
<dbReference type="InterPro" id="IPR029787">
    <property type="entry name" value="Nucleotide_cyclase"/>
</dbReference>
<feature type="transmembrane region" description="Helical" evidence="1">
    <location>
        <begin position="138"/>
        <end position="158"/>
    </location>
</feature>
<dbReference type="NCBIfam" id="TIGR00254">
    <property type="entry name" value="GGDEF"/>
    <property type="match status" value="1"/>
</dbReference>
<dbReference type="AlphaFoldDB" id="A0A917G8K4"/>
<reference evidence="3" key="2">
    <citation type="submission" date="2020-09" db="EMBL/GenBank/DDBJ databases">
        <authorList>
            <person name="Sun Q."/>
            <person name="Sedlacek I."/>
        </authorList>
    </citation>
    <scope>NUCLEOTIDE SEQUENCE</scope>
    <source>
        <strain evidence="3">CCM 7905</strain>
    </source>
</reference>
<name>A0A917G8K4_9NOCA</name>
<accession>A0A917G8K4</accession>
<dbReference type="GO" id="GO:0043709">
    <property type="term" value="P:cell adhesion involved in single-species biofilm formation"/>
    <property type="evidence" value="ECO:0007669"/>
    <property type="project" value="TreeGrafter"/>
</dbReference>
<dbReference type="PROSITE" id="PS50887">
    <property type="entry name" value="GGDEF"/>
    <property type="match status" value="1"/>
</dbReference>
<dbReference type="EMBL" id="BMCU01000007">
    <property type="protein sequence ID" value="GGG28022.1"/>
    <property type="molecule type" value="Genomic_DNA"/>
</dbReference>
<evidence type="ECO:0000256" key="1">
    <source>
        <dbReference type="SAM" id="Phobius"/>
    </source>
</evidence>